<name>A0A5N6NFN1_9ASTR</name>
<accession>A0A5N6NFN1</accession>
<dbReference type="Proteomes" id="UP000326396">
    <property type="component" value="Linkage Group LG2"/>
</dbReference>
<proteinExistence type="predicted"/>
<organism evidence="1 2">
    <name type="scientific">Mikania micrantha</name>
    <name type="common">bitter vine</name>
    <dbReference type="NCBI Taxonomy" id="192012"/>
    <lineage>
        <taxon>Eukaryota</taxon>
        <taxon>Viridiplantae</taxon>
        <taxon>Streptophyta</taxon>
        <taxon>Embryophyta</taxon>
        <taxon>Tracheophyta</taxon>
        <taxon>Spermatophyta</taxon>
        <taxon>Magnoliopsida</taxon>
        <taxon>eudicotyledons</taxon>
        <taxon>Gunneridae</taxon>
        <taxon>Pentapetalae</taxon>
        <taxon>asterids</taxon>
        <taxon>campanulids</taxon>
        <taxon>Asterales</taxon>
        <taxon>Asteraceae</taxon>
        <taxon>Asteroideae</taxon>
        <taxon>Heliantheae alliance</taxon>
        <taxon>Eupatorieae</taxon>
        <taxon>Mikania</taxon>
    </lineage>
</organism>
<evidence type="ECO:0000313" key="1">
    <source>
        <dbReference type="EMBL" id="KAD4586672.1"/>
    </source>
</evidence>
<sequence length="159" mass="17467">MHAIITLHPAGRHIIWSGGKSDLNRPWVCSEGLIELGRRQGIGVLEPSMAVEFQPKEIPTGKIPATATNMMAGWSGVRNWRPQTMAAMDDAHVRVLLTFTEGHAKEADGEHSKFLLQHNKCYLLSCAILKNQGNGLKGLAKASTAPEEIAPLLWQCRVH</sequence>
<comment type="caution">
    <text evidence="1">The sequence shown here is derived from an EMBL/GenBank/DDBJ whole genome shotgun (WGS) entry which is preliminary data.</text>
</comment>
<dbReference type="EMBL" id="SZYD01000012">
    <property type="protein sequence ID" value="KAD4586672.1"/>
    <property type="molecule type" value="Genomic_DNA"/>
</dbReference>
<protein>
    <submittedName>
        <fullName evidence="1">Uncharacterized protein</fullName>
    </submittedName>
</protein>
<reference evidence="1 2" key="1">
    <citation type="submission" date="2019-05" db="EMBL/GenBank/DDBJ databases">
        <title>Mikania micrantha, genome provides insights into the molecular mechanism of rapid growth.</title>
        <authorList>
            <person name="Liu B."/>
        </authorList>
    </citation>
    <scope>NUCLEOTIDE SEQUENCE [LARGE SCALE GENOMIC DNA]</scope>
    <source>
        <strain evidence="1">NLD-2019</strain>
        <tissue evidence="1">Leaf</tissue>
    </source>
</reference>
<dbReference type="AlphaFoldDB" id="A0A5N6NFN1"/>
<evidence type="ECO:0000313" key="2">
    <source>
        <dbReference type="Proteomes" id="UP000326396"/>
    </source>
</evidence>
<keyword evidence="2" id="KW-1185">Reference proteome</keyword>
<gene>
    <name evidence="1" type="ORF">E3N88_24273</name>
</gene>